<dbReference type="Gene3D" id="2.60.40.10">
    <property type="entry name" value="Immunoglobulins"/>
    <property type="match status" value="2"/>
</dbReference>
<sequence>MKKLHRIFNVLLTAAIMASLLITSVMPVSAGTHEWTQFATPSEEGLVMPNNIYDSGLLTMGADGALYAYVRFGEETNNVVLLDWGYNLVKSTNGGRTWTATEVPGEITAIAASPTEANVIYIAVNVENTPPPSSTPPPSTTPFAGQGTTTATPMTAGYTPTIMKSTDGGKNFTTMASLNSYEFITAMAVAKVGGAYKVIVGTSYGGATSKKMSATPYELSGGNVYIMDEAEFFNTLVPVGTPDFATANPGARIIDIELSPSFATDRGVVVLSTDDNIYNSYKLGDSYTAALISYNVGGGSWGATPGVEITLAESNERSYIAYDIFGQLALPTGFSISNPSYYVGVGAYGGDGGVYRVMNGAAVLISEPMPVGSLDVTGSFTSASLIAGTAYGEVYTTLNYGQVWTQGKKLTGDGPAEVLFRGDFASSGVAYALTTPRMEGSPYDEAGFHLSVDKGVNWNGLSLLNSTIYTIDDVAFAANGDIFMITSSVAPDQSHRMGEIQNYDNRSLWRYSGGNWERVLGNQEPNYLTKLELSPNYASDGGVFFIDGTDNGTTGGVIVGSTDRGQTFEAQVVPPFAGSPVCSYEVINLNTFVVGTTDGRFARTTNGGFFWDVTNITEMTGYIAAIIRSTDGSTLAAIDDNGRVTRSTDLGVTWSASPEAALPGAAAPVSITFEYGSNSKIWATSYNSGVFAMNLTAATPSWGDRFDDGGDAPLFDSPNSVPNTVDQGVGIASGIAVGGDYVIYAMDADAELSRIMADASRAGKISPSDDFTGANKLYIQPQAGANKLWTIGDGNELYTYTDHLAVPVPGVSIGAFNTGSATVTWTGLPTADTYGVAIVAGSEAASDVYTAVLAADDLDTLTYTFNNLDSNTVYSVSVWAVAPVTSFVGTTSFATQPNAPGQTDPNLAPPPAAQDVPTNPSFQWSPIPGATGYVVEVGTDSGFTNPQRFSSPIAAFAWPGSPLNNGAVYYWRVAAQTATGQSAWVSGVFTTAAAAQPQVTVTQTAQPGITLTQLGAPDAEVPTYIWLIIGIGGILTILVTVLIVRTRAVV</sequence>
<keyword evidence="6" id="KW-1185">Reference proteome</keyword>
<keyword evidence="2" id="KW-0472">Membrane</keyword>
<feature type="domain" description="Fibronectin type-III" evidence="4">
    <location>
        <begin position="807"/>
        <end position="906"/>
    </location>
</feature>
<dbReference type="Gene3D" id="2.130.10.10">
    <property type="entry name" value="YVTN repeat-like/Quinoprotein amine dehydrogenase"/>
    <property type="match status" value="2"/>
</dbReference>
<feature type="chain" id="PRO_5045702945" description="Fibronectin type-III domain-containing protein" evidence="3">
    <location>
        <begin position="31"/>
        <end position="1050"/>
    </location>
</feature>
<feature type="compositionally biased region" description="Polar residues" evidence="1">
    <location>
        <begin position="895"/>
        <end position="905"/>
    </location>
</feature>
<evidence type="ECO:0000256" key="1">
    <source>
        <dbReference type="SAM" id="MobiDB-lite"/>
    </source>
</evidence>
<reference evidence="5 6" key="1">
    <citation type="submission" date="2024-03" db="EMBL/GenBank/DDBJ databases">
        <title>A Dehalogenimonas Isolated from Estuarine Sediments Dihaloeliminates Chlorinated Alkanes.</title>
        <authorList>
            <person name="Yang Y."/>
            <person name="Wang H."/>
        </authorList>
    </citation>
    <scope>NUCLEOTIDE SEQUENCE [LARGE SCALE GENOMIC DNA]</scope>
    <source>
        <strain evidence="5 6">W</strain>
    </source>
</reference>
<name>A0ABZ2JC36_9CHLR</name>
<dbReference type="InterPro" id="IPR013783">
    <property type="entry name" value="Ig-like_fold"/>
</dbReference>
<dbReference type="EMBL" id="CP146612">
    <property type="protein sequence ID" value="WWX25935.1"/>
    <property type="molecule type" value="Genomic_DNA"/>
</dbReference>
<dbReference type="InterPro" id="IPR036278">
    <property type="entry name" value="Sialidase_sf"/>
</dbReference>
<keyword evidence="2" id="KW-0812">Transmembrane</keyword>
<organism evidence="5 6">
    <name type="scientific">Candidatus Dehalogenimonas loeffleri</name>
    <dbReference type="NCBI Taxonomy" id="3127115"/>
    <lineage>
        <taxon>Bacteria</taxon>
        <taxon>Bacillati</taxon>
        <taxon>Chloroflexota</taxon>
        <taxon>Dehalococcoidia</taxon>
        <taxon>Dehalococcoidales</taxon>
        <taxon>Dehalococcoidaceae</taxon>
        <taxon>Dehalogenimonas</taxon>
    </lineage>
</organism>
<keyword evidence="2" id="KW-1133">Transmembrane helix</keyword>
<protein>
    <recommendedName>
        <fullName evidence="4">Fibronectin type-III domain-containing protein</fullName>
    </recommendedName>
</protein>
<feature type="region of interest" description="Disordered" evidence="1">
    <location>
        <begin position="895"/>
        <end position="921"/>
    </location>
</feature>
<keyword evidence="3" id="KW-0732">Signal</keyword>
<dbReference type="Proteomes" id="UP001375370">
    <property type="component" value="Chromosome"/>
</dbReference>
<dbReference type="InterPro" id="IPR036116">
    <property type="entry name" value="FN3_sf"/>
</dbReference>
<dbReference type="SUPFAM" id="SSF50939">
    <property type="entry name" value="Sialidases"/>
    <property type="match status" value="2"/>
</dbReference>
<evidence type="ECO:0000256" key="2">
    <source>
        <dbReference type="SAM" id="Phobius"/>
    </source>
</evidence>
<feature type="signal peptide" evidence="3">
    <location>
        <begin position="1"/>
        <end position="30"/>
    </location>
</feature>
<evidence type="ECO:0000259" key="4">
    <source>
        <dbReference type="PROSITE" id="PS50853"/>
    </source>
</evidence>
<proteinExistence type="predicted"/>
<evidence type="ECO:0000313" key="6">
    <source>
        <dbReference type="Proteomes" id="UP001375370"/>
    </source>
</evidence>
<evidence type="ECO:0000256" key="3">
    <source>
        <dbReference type="SAM" id="SignalP"/>
    </source>
</evidence>
<dbReference type="InterPro" id="IPR003961">
    <property type="entry name" value="FN3_dom"/>
</dbReference>
<accession>A0ABZ2JC36</accession>
<feature type="transmembrane region" description="Helical" evidence="2">
    <location>
        <begin position="1024"/>
        <end position="1044"/>
    </location>
</feature>
<gene>
    <name evidence="5" type="ORF">V8247_02915</name>
</gene>
<evidence type="ECO:0000313" key="5">
    <source>
        <dbReference type="EMBL" id="WWX25935.1"/>
    </source>
</evidence>
<dbReference type="InterPro" id="IPR015943">
    <property type="entry name" value="WD40/YVTN_repeat-like_dom_sf"/>
</dbReference>
<dbReference type="PROSITE" id="PS50853">
    <property type="entry name" value="FN3"/>
    <property type="match status" value="1"/>
</dbReference>
<dbReference type="SUPFAM" id="SSF49265">
    <property type="entry name" value="Fibronectin type III"/>
    <property type="match status" value="1"/>
</dbReference>
<dbReference type="RefSeq" id="WP_338738595.1">
    <property type="nucleotide sequence ID" value="NZ_CP146612.1"/>
</dbReference>